<dbReference type="AlphaFoldDB" id="Q6ALJ7"/>
<dbReference type="RefSeq" id="WP_011189290.1">
    <property type="nucleotide sequence ID" value="NC_006138.1"/>
</dbReference>
<dbReference type="KEGG" id="dps:DP2049"/>
<name>Q6ALJ7_DESPS</name>
<dbReference type="STRING" id="177439.DP2049"/>
<proteinExistence type="predicted"/>
<gene>
    <name evidence="1" type="ordered locus">DP2049</name>
</gene>
<protein>
    <submittedName>
        <fullName evidence="1">Uncharacterized protein</fullName>
    </submittedName>
</protein>
<dbReference type="EMBL" id="CR522870">
    <property type="protein sequence ID" value="CAG36778.1"/>
    <property type="molecule type" value="Genomic_DNA"/>
</dbReference>
<organism evidence="1 2">
    <name type="scientific">Desulfotalea psychrophila (strain LSv54 / DSM 12343)</name>
    <dbReference type="NCBI Taxonomy" id="177439"/>
    <lineage>
        <taxon>Bacteria</taxon>
        <taxon>Pseudomonadati</taxon>
        <taxon>Thermodesulfobacteriota</taxon>
        <taxon>Desulfobulbia</taxon>
        <taxon>Desulfobulbales</taxon>
        <taxon>Desulfocapsaceae</taxon>
        <taxon>Desulfotalea</taxon>
    </lineage>
</organism>
<keyword evidence="2" id="KW-1185">Reference proteome</keyword>
<accession>Q6ALJ7</accession>
<dbReference type="HOGENOM" id="CLU_1861983_0_0_7"/>
<evidence type="ECO:0000313" key="1">
    <source>
        <dbReference type="EMBL" id="CAG36778.1"/>
    </source>
</evidence>
<dbReference type="Proteomes" id="UP000000602">
    <property type="component" value="Chromosome"/>
</dbReference>
<reference evidence="2" key="1">
    <citation type="journal article" date="2004" name="Environ. Microbiol.">
        <title>The genome of Desulfotalea psychrophila, a sulfate-reducing bacterium from permanently cold Arctic sediments.</title>
        <authorList>
            <person name="Rabus R."/>
            <person name="Ruepp A."/>
            <person name="Frickey T."/>
            <person name="Rattei T."/>
            <person name="Fartmann B."/>
            <person name="Stark M."/>
            <person name="Bauer M."/>
            <person name="Zibat A."/>
            <person name="Lombardot T."/>
            <person name="Becker I."/>
            <person name="Amann J."/>
            <person name="Gellner K."/>
            <person name="Teeling H."/>
            <person name="Leuschner W.D."/>
            <person name="Gloeckner F.-O."/>
            <person name="Lupas A.N."/>
            <person name="Amann R."/>
            <person name="Klenk H.-P."/>
        </authorList>
    </citation>
    <scope>NUCLEOTIDE SEQUENCE [LARGE SCALE GENOMIC DNA]</scope>
    <source>
        <strain evidence="2">DSM 12343 / LSv54</strain>
    </source>
</reference>
<dbReference type="eggNOG" id="COG4271">
    <property type="taxonomic scope" value="Bacteria"/>
</dbReference>
<sequence>MSISKELFKIANNLGAYSDYKTPQIQNLIDSATAVGKSWSGSWLGYHSRVYYTAFETPPPGAVFSAEWGLENNFSGGSRGAWLEYSFDDVVSYINQQAGAPNTDKLSSDGDQATLLYEDSKSDLLVNNLLEFARRKR</sequence>
<evidence type="ECO:0000313" key="2">
    <source>
        <dbReference type="Proteomes" id="UP000000602"/>
    </source>
</evidence>